<dbReference type="Gene3D" id="1.10.260.40">
    <property type="entry name" value="lambda repressor-like DNA-binding domains"/>
    <property type="match status" value="1"/>
</dbReference>
<dbReference type="InterPro" id="IPR043917">
    <property type="entry name" value="DUF5753"/>
</dbReference>
<gene>
    <name evidence="2" type="ORF">ACFOZ0_10665</name>
</gene>
<dbReference type="InterPro" id="IPR010982">
    <property type="entry name" value="Lambda_DNA-bd_dom_sf"/>
</dbReference>
<dbReference type="EMBL" id="JBHRWR010000008">
    <property type="protein sequence ID" value="MFC3573725.1"/>
    <property type="molecule type" value="Genomic_DNA"/>
</dbReference>
<dbReference type="InterPro" id="IPR001387">
    <property type="entry name" value="Cro/C1-type_HTH"/>
</dbReference>
<evidence type="ECO:0000259" key="1">
    <source>
        <dbReference type="PROSITE" id="PS50943"/>
    </source>
</evidence>
<comment type="caution">
    <text evidence="2">The sequence shown here is derived from an EMBL/GenBank/DDBJ whole genome shotgun (WGS) entry which is preliminary data.</text>
</comment>
<feature type="domain" description="HTH cro/C1-type" evidence="1">
    <location>
        <begin position="22"/>
        <end position="65"/>
    </location>
</feature>
<accession>A0ABV7S9P6</accession>
<reference evidence="3" key="1">
    <citation type="journal article" date="2019" name="Int. J. Syst. Evol. Microbiol.">
        <title>The Global Catalogue of Microorganisms (GCM) 10K type strain sequencing project: providing services to taxonomists for standard genome sequencing and annotation.</title>
        <authorList>
            <consortium name="The Broad Institute Genomics Platform"/>
            <consortium name="The Broad Institute Genome Sequencing Center for Infectious Disease"/>
            <person name="Wu L."/>
            <person name="Ma J."/>
        </authorList>
    </citation>
    <scope>NUCLEOTIDE SEQUENCE [LARGE SCALE GENOMIC DNA]</scope>
    <source>
        <strain evidence="3">CGMCC 4.7035</strain>
    </source>
</reference>
<dbReference type="Pfam" id="PF19054">
    <property type="entry name" value="DUF5753"/>
    <property type="match status" value="1"/>
</dbReference>
<dbReference type="PROSITE" id="PS50943">
    <property type="entry name" value="HTH_CROC1"/>
    <property type="match status" value="1"/>
</dbReference>
<name>A0ABV7S9P6_9ACTN</name>
<keyword evidence="3" id="KW-1185">Reference proteome</keyword>
<evidence type="ECO:0000313" key="3">
    <source>
        <dbReference type="Proteomes" id="UP001595701"/>
    </source>
</evidence>
<dbReference type="CDD" id="cd00093">
    <property type="entry name" value="HTH_XRE"/>
    <property type="match status" value="1"/>
</dbReference>
<sequence>MARAVNKAEAGGTAHLVAALAKALREQQQLTQEELGEKVGYTGSAISAMETCAQPASDKLRSLAEDARRDNVCVQVLPMDRGLRGTYAGDRGAMKLVETKDHEHLVYMEIEDQGILVSDPPEVSQLAHRYAKIRAQALSPDDSLSLIERLAGEER</sequence>
<dbReference type="SUPFAM" id="SSF47413">
    <property type="entry name" value="lambda repressor-like DNA-binding domains"/>
    <property type="match status" value="1"/>
</dbReference>
<protein>
    <submittedName>
        <fullName evidence="2">Scr1 family TA system antitoxin-like transcriptional regulator</fullName>
    </submittedName>
</protein>
<proteinExistence type="predicted"/>
<dbReference type="RefSeq" id="WP_310763188.1">
    <property type="nucleotide sequence ID" value="NZ_JBHRWR010000008.1"/>
</dbReference>
<organism evidence="2 3">
    <name type="scientific">Streptomyces yaanensis</name>
    <dbReference type="NCBI Taxonomy" id="1142239"/>
    <lineage>
        <taxon>Bacteria</taxon>
        <taxon>Bacillati</taxon>
        <taxon>Actinomycetota</taxon>
        <taxon>Actinomycetes</taxon>
        <taxon>Kitasatosporales</taxon>
        <taxon>Streptomycetaceae</taxon>
        <taxon>Streptomyces</taxon>
    </lineage>
</organism>
<evidence type="ECO:0000313" key="2">
    <source>
        <dbReference type="EMBL" id="MFC3573725.1"/>
    </source>
</evidence>
<dbReference type="Proteomes" id="UP001595701">
    <property type="component" value="Unassembled WGS sequence"/>
</dbReference>